<dbReference type="Gene3D" id="3.50.50.60">
    <property type="entry name" value="FAD/NAD(P)-binding domain"/>
    <property type="match status" value="1"/>
</dbReference>
<dbReference type="Pfam" id="PF01593">
    <property type="entry name" value="Amino_oxidase"/>
    <property type="match status" value="1"/>
</dbReference>
<dbReference type="RefSeq" id="WP_344710631.1">
    <property type="nucleotide sequence ID" value="NZ_BAAAWH010000001.1"/>
</dbReference>
<dbReference type="Proteomes" id="UP001589611">
    <property type="component" value="Unassembled WGS sequence"/>
</dbReference>
<dbReference type="SUPFAM" id="SSF51905">
    <property type="entry name" value="FAD/NAD(P)-binding domain"/>
    <property type="match status" value="1"/>
</dbReference>
<dbReference type="Gene3D" id="3.90.660.20">
    <property type="entry name" value="Protoporphyrinogen oxidase, mitochondrial, domain 2"/>
    <property type="match status" value="1"/>
</dbReference>
<name>A0ABV5SXE4_9MICO</name>
<evidence type="ECO:0000313" key="2">
    <source>
        <dbReference type="EMBL" id="MFB9644302.1"/>
    </source>
</evidence>
<dbReference type="InterPro" id="IPR002937">
    <property type="entry name" value="Amino_oxidase"/>
</dbReference>
<protein>
    <submittedName>
        <fullName evidence="2">Protoporphyrinogen/coproporphyrinogen oxidase</fullName>
    </submittedName>
</protein>
<evidence type="ECO:0000259" key="1">
    <source>
        <dbReference type="Pfam" id="PF01593"/>
    </source>
</evidence>
<keyword evidence="3" id="KW-1185">Reference proteome</keyword>
<dbReference type="PANTHER" id="PTHR42923">
    <property type="entry name" value="PROTOPORPHYRINOGEN OXIDASE"/>
    <property type="match status" value="1"/>
</dbReference>
<dbReference type="PRINTS" id="PR00368">
    <property type="entry name" value="FADPNR"/>
</dbReference>
<dbReference type="EMBL" id="JBHMBE010000001">
    <property type="protein sequence ID" value="MFB9644302.1"/>
    <property type="molecule type" value="Genomic_DNA"/>
</dbReference>
<sequence>MENQPETLDELAAHAQRTHVVVVGGGIGGLVAALSCAKIGMRVTLVEASERLGGALRTTEVGGVRVDLGAEGYATRGGAVRSLVDELGLAGAVAPVAPRAEWIAGLTTGSAPLPAETLLGIPENPWDERVRQIIGWRGTWRAYVDRLRPPLTIGQERSLGRLVRTRMGAAVLERLVAPLSLGAFAIHPDDVDVQIAAPGLSSALTRTGSLAGAVAQVRAAAAGETNDRFEGIDGGMSRLVDALHERLTELGARVVLDAPVDALAAGDDGRWAVVLDTDDTADAHTDAVPRDAVDEEIPGRTEGAIRIDPADAVIVAAGVTESHRLLSPSVPALVPTPGTDLEVVTLVLSAAARADAPPRTAVYPVPGSARAAAVSDSTARWGWMRRAAGAEVRVLKVTFGGPDTSPATAGLDHPAAAALALAEASALLGEPLDAGHLLGSHRARYTQPPPVSALGRRDAADAARAAIHAVPGLAVVGAAIAGTGIAQVVPDAIAAAERVRRVALWGSGDERA</sequence>
<dbReference type="InterPro" id="IPR036188">
    <property type="entry name" value="FAD/NAD-bd_sf"/>
</dbReference>
<dbReference type="PRINTS" id="PR00411">
    <property type="entry name" value="PNDRDTASEI"/>
</dbReference>
<comment type="caution">
    <text evidence="2">The sequence shown here is derived from an EMBL/GenBank/DDBJ whole genome shotgun (WGS) entry which is preliminary data.</text>
</comment>
<accession>A0ABV5SXE4</accession>
<feature type="domain" description="Amine oxidase" evidence="1">
    <location>
        <begin position="27"/>
        <end position="499"/>
    </location>
</feature>
<dbReference type="PANTHER" id="PTHR42923:SF3">
    <property type="entry name" value="PROTOPORPHYRINOGEN OXIDASE"/>
    <property type="match status" value="1"/>
</dbReference>
<organism evidence="2 3">
    <name type="scientific">Microbacterium terregens</name>
    <dbReference type="NCBI Taxonomy" id="69363"/>
    <lineage>
        <taxon>Bacteria</taxon>
        <taxon>Bacillati</taxon>
        <taxon>Actinomycetota</taxon>
        <taxon>Actinomycetes</taxon>
        <taxon>Micrococcales</taxon>
        <taxon>Microbacteriaceae</taxon>
        <taxon>Microbacterium</taxon>
    </lineage>
</organism>
<evidence type="ECO:0000313" key="3">
    <source>
        <dbReference type="Proteomes" id="UP001589611"/>
    </source>
</evidence>
<dbReference type="InterPro" id="IPR050464">
    <property type="entry name" value="Zeta_carotene_desat/Oxidored"/>
</dbReference>
<dbReference type="Gene3D" id="1.10.3110.10">
    <property type="entry name" value="protoporphyrinogen ix oxidase, domain 3"/>
    <property type="match status" value="1"/>
</dbReference>
<reference evidence="2 3" key="1">
    <citation type="submission" date="2024-09" db="EMBL/GenBank/DDBJ databases">
        <authorList>
            <person name="Sun Q."/>
            <person name="Mori K."/>
        </authorList>
    </citation>
    <scope>NUCLEOTIDE SEQUENCE [LARGE SCALE GENOMIC DNA]</scope>
    <source>
        <strain evidence="2 3">JCM 1342</strain>
    </source>
</reference>
<gene>
    <name evidence="2" type="ORF">ACFFPJ_00665</name>
</gene>
<proteinExistence type="predicted"/>